<evidence type="ECO:0008006" key="7">
    <source>
        <dbReference type="Google" id="ProtNLM"/>
    </source>
</evidence>
<reference evidence="3" key="2">
    <citation type="submission" date="2018-08" db="EMBL/GenBank/DDBJ databases">
        <authorList>
            <consortium name="GenomeTrakr network: Whole genome sequencing for foodborne pathogen traceback"/>
        </authorList>
    </citation>
    <scope>NUCLEOTIDE SEQUENCE [LARGE SCALE GENOMIC DNA]</scope>
    <source>
        <strain evidence="5">CFSAN048114</strain>
        <strain evidence="4">FLUFL-1338</strain>
        <strain evidence="3">FLUFL-367</strain>
    </source>
</reference>
<evidence type="ECO:0000256" key="2">
    <source>
        <dbReference type="SAM" id="Phobius"/>
    </source>
</evidence>
<accession>A0A3F3ITE5</accession>
<organism evidence="6">
    <name type="scientific">Salmonella enterica</name>
    <name type="common">Salmonella choleraesuis</name>
    <dbReference type="NCBI Taxonomy" id="28901"/>
    <lineage>
        <taxon>Bacteria</taxon>
        <taxon>Pseudomonadati</taxon>
        <taxon>Pseudomonadota</taxon>
        <taxon>Gammaproteobacteria</taxon>
        <taxon>Enterobacterales</taxon>
        <taxon>Enterobacteriaceae</taxon>
        <taxon>Salmonella</taxon>
    </lineage>
</organism>
<dbReference type="EMBL" id="MLTE01000017">
    <property type="protein sequence ID" value="OHJ48342.1"/>
    <property type="molecule type" value="Genomic_DNA"/>
</dbReference>
<protein>
    <recommendedName>
        <fullName evidence="7">Phage tail tape measure protein</fullName>
    </recommendedName>
</protein>
<dbReference type="EMBL" id="RSUV01000025">
    <property type="protein sequence ID" value="MIV46497.1"/>
    <property type="molecule type" value="Genomic_DNA"/>
</dbReference>
<comment type="caution">
    <text evidence="6">The sequence shown here is derived from an EMBL/GenBank/DDBJ whole genome shotgun (WGS) entry which is preliminary data.</text>
</comment>
<proteinExistence type="predicted"/>
<evidence type="ECO:0000313" key="6">
    <source>
        <dbReference type="EMBL" id="OHJ48342.1"/>
    </source>
</evidence>
<reference evidence="6" key="1">
    <citation type="submission" date="2016-09" db="EMBL/GenBank/DDBJ databases">
        <title>Whole genome sequencing of Salmonella enterica.</title>
        <authorList>
            <person name="Bell R."/>
        </authorList>
    </citation>
    <scope>NUCLEOTIDE SEQUENCE [LARGE SCALE GENOMIC DNA]</scope>
    <source>
        <strain evidence="6">CFSAN044929</strain>
    </source>
</reference>
<sequence>MAIVNELITKFGFIGDLAPQETFNANLKASIGLLAGLGAAIAGSAAGVAGWVTSISQSIDPLVQFSRETGVAIETVQTLGYAASVNGSSVDALQASLGEMTKRVGEFVSTGEGEAKDVAERLGLQFKDMNGQVKNSDVIFRELADKLHGMSQAEKFSVLDKMGIDRSMVQLLSMTGEEISSLQNKAEALGVVTQDQADQFAAYNDSLTTLGKGFDGIKFQVAVGFVPVLKDLVDGFTDFLIANKDLIKNGLSHLGEIIFSVMGMIRRFLPIIAAITIAFAAWWLVTGGLATVMGVLLSPIVLITAAILGVILVIDDLLTAMEGGQSVIADFFKDNWGIDIVPALKEAKAALLDFINYAIDIFKPLANAIVSMFKFVWHLIAGAFTGDFQDAMNDAQNVFDSLVAFITGAFGVVGDAIEYVFGDAGTFIVDIFEQSIENVKALFSALSKLVTGDFQGAWDDVVKAFTDSVALLKKPFDEFMKWVLGLFANLGETIKNTISNAASNAWNATKSFFGFGEDEQQPQQGVTGGGNGGIGSGGIPYGMNAVVGIAGGGAAYNNSYTSNQQIYVTAPDAVAAGNAVADSTQQQQKDAKRMFSRNGK</sequence>
<feature type="region of interest" description="Disordered" evidence="1">
    <location>
        <begin position="580"/>
        <end position="600"/>
    </location>
</feature>
<dbReference type="EMBL" id="AAACVH010000027">
    <property type="protein sequence ID" value="EAA8666517.1"/>
    <property type="molecule type" value="Genomic_DNA"/>
</dbReference>
<dbReference type="Proteomes" id="UP000885283">
    <property type="component" value="Unassembled WGS sequence"/>
</dbReference>
<evidence type="ECO:0000313" key="3">
    <source>
        <dbReference type="EMBL" id="EAA8666517.1"/>
    </source>
</evidence>
<keyword evidence="2" id="KW-0472">Membrane</keyword>
<feature type="transmembrane region" description="Helical" evidence="2">
    <location>
        <begin position="31"/>
        <end position="52"/>
    </location>
</feature>
<evidence type="ECO:0000256" key="1">
    <source>
        <dbReference type="SAM" id="MobiDB-lite"/>
    </source>
</evidence>
<dbReference type="Proteomes" id="UP000866740">
    <property type="component" value="Unassembled WGS sequence"/>
</dbReference>
<dbReference type="EMBL" id="RSMR01000028">
    <property type="protein sequence ID" value="MIK93899.1"/>
    <property type="molecule type" value="Genomic_DNA"/>
</dbReference>
<dbReference type="AlphaFoldDB" id="A0A3F3ITE5"/>
<dbReference type="RefSeq" id="WP_070802484.1">
    <property type="nucleotide sequence ID" value="NZ_MLTE01000017.1"/>
</dbReference>
<evidence type="ECO:0000313" key="5">
    <source>
        <dbReference type="EMBL" id="MIV46497.1"/>
    </source>
</evidence>
<feature type="transmembrane region" description="Helical" evidence="2">
    <location>
        <begin position="291"/>
        <end position="314"/>
    </location>
</feature>
<feature type="transmembrane region" description="Helical" evidence="2">
    <location>
        <begin position="268"/>
        <end position="285"/>
    </location>
</feature>
<keyword evidence="2" id="KW-0812">Transmembrane</keyword>
<name>A0A3F3ITE5_SALER</name>
<dbReference type="Proteomes" id="UP000839530">
    <property type="component" value="Unassembled WGS sequence"/>
</dbReference>
<evidence type="ECO:0000313" key="4">
    <source>
        <dbReference type="EMBL" id="MIK93899.1"/>
    </source>
</evidence>
<dbReference type="Proteomes" id="UP000839834">
    <property type="component" value="Unassembled WGS sequence"/>
</dbReference>
<keyword evidence="2" id="KW-1133">Transmembrane helix</keyword>
<gene>
    <name evidence="5" type="ORF">A7E06_24120</name>
    <name evidence="6" type="ORF">A7S51_20880</name>
    <name evidence="4" type="ORF">KO51_20855</name>
    <name evidence="3" type="ORF">NL99_16250</name>
</gene>